<keyword evidence="2" id="KW-1185">Reference proteome</keyword>
<reference evidence="1 2" key="1">
    <citation type="submission" date="2020-08" db="EMBL/GenBank/DDBJ databases">
        <title>Genomic Encyclopedia of Type Strains, Phase III (KMG-III): the genomes of soil and plant-associated and newly described type strains.</title>
        <authorList>
            <person name="Whitman W."/>
        </authorList>
    </citation>
    <scope>NUCLEOTIDE SEQUENCE [LARGE SCALE GENOMIC DNA]</scope>
    <source>
        <strain evidence="1 2">CECT 8075</strain>
    </source>
</reference>
<evidence type="ECO:0000313" key="2">
    <source>
        <dbReference type="Proteomes" id="UP000536179"/>
    </source>
</evidence>
<protein>
    <submittedName>
        <fullName evidence="1">Uncharacterized protein</fullName>
    </submittedName>
</protein>
<accession>A0A7W5DZC1</accession>
<sequence length="153" mass="16673">MAGTSPETSATPSVNSAPSTELSIWWVGSTDSLLHREFVRWIESPDSPRRPESTWKLTIADEATPSLPRLTGHATDTRGSIIGIVIWTVPENGISDLLKRIANVCRIKPGYRHITAGLVSPAEQRLLTEVGVTAHVQHAGEWPRCAAVLTCQK</sequence>
<comment type="caution">
    <text evidence="1">The sequence shown here is derived from an EMBL/GenBank/DDBJ whole genome shotgun (WGS) entry which is preliminary data.</text>
</comment>
<dbReference type="EMBL" id="JACHXU010000010">
    <property type="protein sequence ID" value="MBB3207281.1"/>
    <property type="molecule type" value="Genomic_DNA"/>
</dbReference>
<name>A0A7W5DZC1_9BACT</name>
<gene>
    <name evidence="1" type="ORF">FHS27_003102</name>
</gene>
<dbReference type="AlphaFoldDB" id="A0A7W5DZC1"/>
<proteinExistence type="predicted"/>
<organism evidence="1 2">
    <name type="scientific">Aporhodopirellula rubra</name>
    <dbReference type="NCBI Taxonomy" id="980271"/>
    <lineage>
        <taxon>Bacteria</taxon>
        <taxon>Pseudomonadati</taxon>
        <taxon>Planctomycetota</taxon>
        <taxon>Planctomycetia</taxon>
        <taxon>Pirellulales</taxon>
        <taxon>Pirellulaceae</taxon>
        <taxon>Aporhodopirellula</taxon>
    </lineage>
</organism>
<evidence type="ECO:0000313" key="1">
    <source>
        <dbReference type="EMBL" id="MBB3207281.1"/>
    </source>
</evidence>
<dbReference type="Proteomes" id="UP000536179">
    <property type="component" value="Unassembled WGS sequence"/>
</dbReference>